<comment type="subcellular location">
    <subcellularLocation>
        <location evidence="1 7">Cell membrane</location>
        <topology evidence="1 7">Multi-pass membrane protein</topology>
    </subcellularLocation>
</comment>
<evidence type="ECO:0000256" key="6">
    <source>
        <dbReference type="ARBA" id="ARBA00023136"/>
    </source>
</evidence>
<evidence type="ECO:0000256" key="8">
    <source>
        <dbReference type="SAM" id="MobiDB-lite"/>
    </source>
</evidence>
<feature type="transmembrane region" description="Helical" evidence="7">
    <location>
        <begin position="257"/>
        <end position="279"/>
    </location>
</feature>
<feature type="transmembrane region" description="Helical" evidence="7">
    <location>
        <begin position="133"/>
        <end position="155"/>
    </location>
</feature>
<dbReference type="GO" id="GO:0005886">
    <property type="term" value="C:plasma membrane"/>
    <property type="evidence" value="ECO:0007669"/>
    <property type="project" value="UniProtKB-SubCell"/>
</dbReference>
<feature type="transmembrane region" description="Helical" evidence="7">
    <location>
        <begin position="218"/>
        <end position="237"/>
    </location>
</feature>
<evidence type="ECO:0000313" key="11">
    <source>
        <dbReference type="Proteomes" id="UP000199361"/>
    </source>
</evidence>
<dbReference type="PANTHER" id="PTHR30151:SF0">
    <property type="entry name" value="ABC TRANSPORTER PERMEASE PROTEIN MJ0413-RELATED"/>
    <property type="match status" value="1"/>
</dbReference>
<dbReference type="AlphaFoldDB" id="A0A1I0LBB8"/>
<feature type="domain" description="ABC transmembrane type-1" evidence="9">
    <location>
        <begin position="95"/>
        <end position="279"/>
    </location>
</feature>
<keyword evidence="3" id="KW-1003">Cell membrane</keyword>
<name>A0A1I0LBB8_9ACTN</name>
<dbReference type="PROSITE" id="PS50928">
    <property type="entry name" value="ABC_TM1"/>
    <property type="match status" value="1"/>
</dbReference>
<dbReference type="SUPFAM" id="SSF161098">
    <property type="entry name" value="MetI-like"/>
    <property type="match status" value="1"/>
</dbReference>
<gene>
    <name evidence="10" type="ORF">SAMN05421811_114206</name>
</gene>
<reference evidence="10 11" key="1">
    <citation type="submission" date="2016-10" db="EMBL/GenBank/DDBJ databases">
        <authorList>
            <person name="de Groot N.N."/>
        </authorList>
    </citation>
    <scope>NUCLEOTIDE SEQUENCE [LARGE SCALE GENOMIC DNA]</scope>
    <source>
        <strain evidence="10 11">CGMCC 4.5598</strain>
    </source>
</reference>
<feature type="transmembrane region" description="Helical" evidence="7">
    <location>
        <begin position="161"/>
        <end position="184"/>
    </location>
</feature>
<dbReference type="Pfam" id="PF00528">
    <property type="entry name" value="BPD_transp_1"/>
    <property type="match status" value="1"/>
</dbReference>
<evidence type="ECO:0000256" key="3">
    <source>
        <dbReference type="ARBA" id="ARBA00022475"/>
    </source>
</evidence>
<dbReference type="EMBL" id="FOHX01000014">
    <property type="protein sequence ID" value="SEU37439.1"/>
    <property type="molecule type" value="Genomic_DNA"/>
</dbReference>
<dbReference type="RefSeq" id="WP_091089997.1">
    <property type="nucleotide sequence ID" value="NZ_FOHX01000014.1"/>
</dbReference>
<evidence type="ECO:0000256" key="4">
    <source>
        <dbReference type="ARBA" id="ARBA00022692"/>
    </source>
</evidence>
<evidence type="ECO:0000259" key="9">
    <source>
        <dbReference type="PROSITE" id="PS50928"/>
    </source>
</evidence>
<feature type="transmembrane region" description="Helical" evidence="7">
    <location>
        <begin position="101"/>
        <end position="121"/>
    </location>
</feature>
<keyword evidence="2 7" id="KW-0813">Transport</keyword>
<proteinExistence type="inferred from homology"/>
<sequence>MTELAQSQQPAQAEHGPAELVTRTPDLAERDPVRFQRRRVLIDNLLRFGTPVVILLVWQAISSSGLVDQRFWPPPSEIVVSFVDLVSSGLVLEAAVSTFRVLLLGYFGGALVGIVLGVLLGSFRKLRTALEPVISALYTVPKLAVLPLLLMIFGLGETPKVLLVAFGVFFIVAISTMSAVAGLAEGYLEPARSFGASRIQTFRHVTLPAMMPEVFTSLRISIGTAVLLVIGIEFVQGREGLGFLIWNSWQVFLADRMYAGIVTVSIIGVALQSAVTWIGRRVSPWAPRR</sequence>
<keyword evidence="5 7" id="KW-1133">Transmembrane helix</keyword>
<feature type="compositionally biased region" description="Polar residues" evidence="8">
    <location>
        <begin position="1"/>
        <end position="11"/>
    </location>
</feature>
<dbReference type="OrthoDB" id="9796361at2"/>
<evidence type="ECO:0000256" key="5">
    <source>
        <dbReference type="ARBA" id="ARBA00022989"/>
    </source>
</evidence>
<keyword evidence="6 7" id="KW-0472">Membrane</keyword>
<accession>A0A1I0LBB8</accession>
<dbReference type="Gene3D" id="1.10.3720.10">
    <property type="entry name" value="MetI-like"/>
    <property type="match status" value="1"/>
</dbReference>
<comment type="similarity">
    <text evidence="7">Belongs to the binding-protein-dependent transport system permease family.</text>
</comment>
<evidence type="ECO:0000256" key="1">
    <source>
        <dbReference type="ARBA" id="ARBA00004651"/>
    </source>
</evidence>
<evidence type="ECO:0000256" key="7">
    <source>
        <dbReference type="RuleBase" id="RU363032"/>
    </source>
</evidence>
<dbReference type="CDD" id="cd06261">
    <property type="entry name" value="TM_PBP2"/>
    <property type="match status" value="1"/>
</dbReference>
<dbReference type="Proteomes" id="UP000199361">
    <property type="component" value="Unassembled WGS sequence"/>
</dbReference>
<dbReference type="STRING" id="568860.SAMN05421811_114206"/>
<keyword evidence="4 7" id="KW-0812">Transmembrane</keyword>
<organism evidence="10 11">
    <name type="scientific">Nonomuraea wenchangensis</name>
    <dbReference type="NCBI Taxonomy" id="568860"/>
    <lineage>
        <taxon>Bacteria</taxon>
        <taxon>Bacillati</taxon>
        <taxon>Actinomycetota</taxon>
        <taxon>Actinomycetes</taxon>
        <taxon>Streptosporangiales</taxon>
        <taxon>Streptosporangiaceae</taxon>
        <taxon>Nonomuraea</taxon>
    </lineage>
</organism>
<dbReference type="GO" id="GO:0055085">
    <property type="term" value="P:transmembrane transport"/>
    <property type="evidence" value="ECO:0007669"/>
    <property type="project" value="InterPro"/>
</dbReference>
<feature type="transmembrane region" description="Helical" evidence="7">
    <location>
        <begin position="44"/>
        <end position="61"/>
    </location>
</feature>
<protein>
    <submittedName>
        <fullName evidence="10">NitT/TauT family transport system permease protein/sulfonate transport system permease protein</fullName>
    </submittedName>
</protein>
<evidence type="ECO:0000313" key="10">
    <source>
        <dbReference type="EMBL" id="SEU37439.1"/>
    </source>
</evidence>
<dbReference type="InterPro" id="IPR035906">
    <property type="entry name" value="MetI-like_sf"/>
</dbReference>
<keyword evidence="11" id="KW-1185">Reference proteome</keyword>
<evidence type="ECO:0000256" key="2">
    <source>
        <dbReference type="ARBA" id="ARBA00022448"/>
    </source>
</evidence>
<feature type="region of interest" description="Disordered" evidence="8">
    <location>
        <begin position="1"/>
        <end position="21"/>
    </location>
</feature>
<dbReference type="PANTHER" id="PTHR30151">
    <property type="entry name" value="ALKANE SULFONATE ABC TRANSPORTER-RELATED, MEMBRANE SUBUNIT"/>
    <property type="match status" value="1"/>
</dbReference>
<dbReference type="InterPro" id="IPR000515">
    <property type="entry name" value="MetI-like"/>
</dbReference>